<gene>
    <name evidence="1" type="ORF">EOD39_7103</name>
</gene>
<sequence>MPALVANKQRRDVYGYRLTTIHDDATVAVPMQGKIPEMAHIQGYIRGQNTGSSGRCKCANTGYPFISSDQYYITFSYEMQLSHTKKLRVLKEP</sequence>
<evidence type="ECO:0000313" key="2">
    <source>
        <dbReference type="Proteomes" id="UP000289886"/>
    </source>
</evidence>
<dbReference type="AlphaFoldDB" id="A0A444U860"/>
<dbReference type="Proteomes" id="UP000289886">
    <property type="component" value="Unassembled WGS sequence"/>
</dbReference>
<dbReference type="EMBL" id="SCEB01215094">
    <property type="protein sequence ID" value="RXM31344.1"/>
    <property type="molecule type" value="Genomic_DNA"/>
</dbReference>
<reference evidence="1 2" key="1">
    <citation type="submission" date="2019-01" db="EMBL/GenBank/DDBJ databases">
        <title>Draft Genome and Complete Hox-Cluster Characterization of the Sterlet Sturgeon (Acipenser ruthenus).</title>
        <authorList>
            <person name="Wei Q."/>
        </authorList>
    </citation>
    <scope>NUCLEOTIDE SEQUENCE [LARGE SCALE GENOMIC DNA]</scope>
    <source>
        <strain evidence="1">WHYD16114868_AA</strain>
        <tissue evidence="1">Blood</tissue>
    </source>
</reference>
<comment type="caution">
    <text evidence="1">The sequence shown here is derived from an EMBL/GenBank/DDBJ whole genome shotgun (WGS) entry which is preliminary data.</text>
</comment>
<keyword evidence="2" id="KW-1185">Reference proteome</keyword>
<evidence type="ECO:0000313" key="1">
    <source>
        <dbReference type="EMBL" id="RXM31344.1"/>
    </source>
</evidence>
<proteinExistence type="predicted"/>
<name>A0A444U860_ACIRT</name>
<organism evidence="1 2">
    <name type="scientific">Acipenser ruthenus</name>
    <name type="common">Sterlet sturgeon</name>
    <dbReference type="NCBI Taxonomy" id="7906"/>
    <lineage>
        <taxon>Eukaryota</taxon>
        <taxon>Metazoa</taxon>
        <taxon>Chordata</taxon>
        <taxon>Craniata</taxon>
        <taxon>Vertebrata</taxon>
        <taxon>Euteleostomi</taxon>
        <taxon>Actinopterygii</taxon>
        <taxon>Chondrostei</taxon>
        <taxon>Acipenseriformes</taxon>
        <taxon>Acipenseridae</taxon>
        <taxon>Acipenser</taxon>
    </lineage>
</organism>
<accession>A0A444U860</accession>
<protein>
    <submittedName>
        <fullName evidence="1">Uncharacterized protein</fullName>
    </submittedName>
</protein>